<dbReference type="SUPFAM" id="SSF52540">
    <property type="entry name" value="P-loop containing nucleoside triphosphate hydrolases"/>
    <property type="match status" value="1"/>
</dbReference>
<evidence type="ECO:0000259" key="3">
    <source>
        <dbReference type="Pfam" id="PF24913"/>
    </source>
</evidence>
<feature type="domain" description="Orc1-like AAA ATPase" evidence="2">
    <location>
        <begin position="209"/>
        <end position="350"/>
    </location>
</feature>
<feature type="domain" description="AAA protein C-terminal winged helix" evidence="3">
    <location>
        <begin position="456"/>
        <end position="577"/>
    </location>
</feature>
<evidence type="ECO:0000259" key="2">
    <source>
        <dbReference type="Pfam" id="PF13191"/>
    </source>
</evidence>
<feature type="region of interest" description="Disordered" evidence="1">
    <location>
        <begin position="73"/>
        <end position="108"/>
    </location>
</feature>
<proteinExistence type="predicted"/>
<organism evidence="4 5">
    <name type="scientific">Ascodesmis nigricans</name>
    <dbReference type="NCBI Taxonomy" id="341454"/>
    <lineage>
        <taxon>Eukaryota</taxon>
        <taxon>Fungi</taxon>
        <taxon>Dikarya</taxon>
        <taxon>Ascomycota</taxon>
        <taxon>Pezizomycotina</taxon>
        <taxon>Pezizomycetes</taxon>
        <taxon>Pezizales</taxon>
        <taxon>Ascodesmidaceae</taxon>
        <taxon>Ascodesmis</taxon>
    </lineage>
</organism>
<protein>
    <recommendedName>
        <fullName evidence="6">Orc1-like AAA ATPase domain-containing protein</fullName>
    </recommendedName>
</protein>
<feature type="compositionally biased region" description="Acidic residues" evidence="1">
    <location>
        <begin position="626"/>
        <end position="639"/>
    </location>
</feature>
<dbReference type="PANTHER" id="PTHR36168">
    <property type="entry name" value="CHROMOSOME 1, WHOLE GENOME SHOTGUN SEQUENCE"/>
    <property type="match status" value="1"/>
</dbReference>
<dbReference type="InterPro" id="IPR041664">
    <property type="entry name" value="AAA_16"/>
</dbReference>
<sequence length="639" mass="71621">MSYAVYRASRQLLGLRSAARVQVRPPQYLLPRLRLNIPRCFTSSVIARAGNPLGPANDLQPQPGPQPVETLRELEEEDDEKKQKEGGVASTGTNAGKRGKSGGDGGGNDGPGTMWKMFESAATTAASIFVLGFAGYAYHKYYKYIVLEKIDNAFDFGDPALKIAMAGHDQSSADAKPWYRNIFSTSKEHDPGGGGPNREVEAELIKLDEQERINHIVNGGISGHYYLLIGEKGTGKTSMLLHAMAETGGESVSMMEAHADPEIFRIRLGKALDFEFHEDYVGSLFSFRGPRETTAILDIERALNKLEKVALVRRKATGRPLVMIINGMHMVRDDDAGKDLLELLQQRAEAWAAAGLVTMIFNSDDYWVYERMKQYGSRLELISVRDLTKTNALITLRTLRAQKCKMEGYSMDEHLFDKVYEMVGGRLAFLTKVAKSRDMIQKCEEICEMEKTWFLNKYWILGEGMDDDVMDQQKLASSACLLMKALVDLEQAQSGDNNVQPDGTHILPELPLHEARVAMTRADFIQQYDHDNVFTIDSRARVRADSVPMMNAFRQICGEDGFAQYLEETMERIGDIESLGRTRELTLKDLWNGGEYNWKVKDRKGNIDKTILFNVTRGHKGINGDDGPEGGEDKEEEEK</sequence>
<dbReference type="InterPro" id="IPR027417">
    <property type="entry name" value="P-loop_NTPase"/>
</dbReference>
<evidence type="ECO:0000313" key="4">
    <source>
        <dbReference type="EMBL" id="TGZ79190.1"/>
    </source>
</evidence>
<dbReference type="STRING" id="341454.A0A4S2MPT6"/>
<dbReference type="EMBL" id="ML220134">
    <property type="protein sequence ID" value="TGZ79190.1"/>
    <property type="molecule type" value="Genomic_DNA"/>
</dbReference>
<dbReference type="InParanoid" id="A0A4S2MPT6"/>
<reference evidence="4 5" key="1">
    <citation type="submission" date="2019-04" db="EMBL/GenBank/DDBJ databases">
        <title>Comparative genomics and transcriptomics to analyze fruiting body development in filamentous ascomycetes.</title>
        <authorList>
            <consortium name="DOE Joint Genome Institute"/>
            <person name="Lutkenhaus R."/>
            <person name="Traeger S."/>
            <person name="Breuer J."/>
            <person name="Kuo A."/>
            <person name="Lipzen A."/>
            <person name="Pangilinan J."/>
            <person name="Dilworth D."/>
            <person name="Sandor L."/>
            <person name="Poggeler S."/>
            <person name="Barry K."/>
            <person name="Grigoriev I.V."/>
            <person name="Nowrousian M."/>
        </authorList>
    </citation>
    <scope>NUCLEOTIDE SEQUENCE [LARGE SCALE GENOMIC DNA]</scope>
    <source>
        <strain evidence="4 5">CBS 389.68</strain>
    </source>
</reference>
<dbReference type="Proteomes" id="UP000298138">
    <property type="component" value="Unassembled WGS sequence"/>
</dbReference>
<evidence type="ECO:0000256" key="1">
    <source>
        <dbReference type="SAM" id="MobiDB-lite"/>
    </source>
</evidence>
<gene>
    <name evidence="4" type="ORF">EX30DRAFT_342660</name>
</gene>
<evidence type="ECO:0000313" key="5">
    <source>
        <dbReference type="Proteomes" id="UP000298138"/>
    </source>
</evidence>
<dbReference type="Pfam" id="PF24913">
    <property type="entry name" value="WHD_AAA_fung"/>
    <property type="match status" value="1"/>
</dbReference>
<dbReference type="OrthoDB" id="511599at2759"/>
<name>A0A4S2MPT6_9PEZI</name>
<feature type="region of interest" description="Disordered" evidence="1">
    <location>
        <begin position="618"/>
        <end position="639"/>
    </location>
</feature>
<dbReference type="InterPro" id="IPR056808">
    <property type="entry name" value="HTH_AAA"/>
</dbReference>
<evidence type="ECO:0008006" key="6">
    <source>
        <dbReference type="Google" id="ProtNLM"/>
    </source>
</evidence>
<keyword evidence="5" id="KW-1185">Reference proteome</keyword>
<dbReference type="Pfam" id="PF13191">
    <property type="entry name" value="AAA_16"/>
    <property type="match status" value="1"/>
</dbReference>
<dbReference type="PANTHER" id="PTHR36168:SF1">
    <property type="entry name" value="ORC1-LIKE AAA ATPASE DOMAIN-CONTAINING PROTEIN"/>
    <property type="match status" value="1"/>
</dbReference>
<dbReference type="AlphaFoldDB" id="A0A4S2MPT6"/>
<accession>A0A4S2MPT6</accession>